<dbReference type="PANTHER" id="PTHR12663:SF69">
    <property type="entry name" value="SISTER CHROMATID COHESION PROTEIN PDS5 HOMOLOG E"/>
    <property type="match status" value="1"/>
</dbReference>
<proteinExistence type="predicted"/>
<feature type="region of interest" description="Disordered" evidence="8">
    <location>
        <begin position="414"/>
        <end position="433"/>
    </location>
</feature>
<evidence type="ECO:0000256" key="7">
    <source>
        <dbReference type="ARBA" id="ARBA00023306"/>
    </source>
</evidence>
<dbReference type="SUPFAM" id="SSF48371">
    <property type="entry name" value="ARM repeat"/>
    <property type="match status" value="1"/>
</dbReference>
<dbReference type="GO" id="GO:0005634">
    <property type="term" value="C:nucleus"/>
    <property type="evidence" value="ECO:0007669"/>
    <property type="project" value="UniProtKB-SubCell"/>
</dbReference>
<comment type="subcellular location">
    <subcellularLocation>
        <location evidence="1">Nucleus</location>
    </subcellularLocation>
</comment>
<keyword evidence="2" id="KW-0132">Cell division</keyword>
<evidence type="ECO:0000313" key="9">
    <source>
        <dbReference type="EMBL" id="VFQ76181.1"/>
    </source>
</evidence>
<dbReference type="Proteomes" id="UP000595140">
    <property type="component" value="Unassembled WGS sequence"/>
</dbReference>
<dbReference type="GO" id="GO:0006281">
    <property type="term" value="P:DNA repair"/>
    <property type="evidence" value="ECO:0007669"/>
    <property type="project" value="UniProtKB-KW"/>
</dbReference>
<keyword evidence="4" id="KW-0498">Mitosis</keyword>
<dbReference type="InterPro" id="IPR016024">
    <property type="entry name" value="ARM-type_fold"/>
</dbReference>
<evidence type="ECO:0000256" key="1">
    <source>
        <dbReference type="ARBA" id="ARBA00004123"/>
    </source>
</evidence>
<accession>A0A484LIF3</accession>
<protein>
    <submittedName>
        <fullName evidence="9">Uncharacterized protein</fullName>
    </submittedName>
</protein>
<keyword evidence="10" id="KW-1185">Reference proteome</keyword>
<evidence type="ECO:0000256" key="4">
    <source>
        <dbReference type="ARBA" id="ARBA00022776"/>
    </source>
</evidence>
<evidence type="ECO:0000256" key="3">
    <source>
        <dbReference type="ARBA" id="ARBA00022763"/>
    </source>
</evidence>
<organism evidence="9 10">
    <name type="scientific">Cuscuta campestris</name>
    <dbReference type="NCBI Taxonomy" id="132261"/>
    <lineage>
        <taxon>Eukaryota</taxon>
        <taxon>Viridiplantae</taxon>
        <taxon>Streptophyta</taxon>
        <taxon>Embryophyta</taxon>
        <taxon>Tracheophyta</taxon>
        <taxon>Spermatophyta</taxon>
        <taxon>Magnoliopsida</taxon>
        <taxon>eudicotyledons</taxon>
        <taxon>Gunneridae</taxon>
        <taxon>Pentapetalae</taxon>
        <taxon>asterids</taxon>
        <taxon>lamiids</taxon>
        <taxon>Solanales</taxon>
        <taxon>Convolvulaceae</taxon>
        <taxon>Cuscuteae</taxon>
        <taxon>Cuscuta</taxon>
        <taxon>Cuscuta subgen. Grammica</taxon>
        <taxon>Cuscuta sect. Cleistogrammica</taxon>
    </lineage>
</organism>
<dbReference type="GO" id="GO:0000785">
    <property type="term" value="C:chromatin"/>
    <property type="evidence" value="ECO:0007669"/>
    <property type="project" value="TreeGrafter"/>
</dbReference>
<feature type="compositionally biased region" description="Polar residues" evidence="8">
    <location>
        <begin position="284"/>
        <end position="301"/>
    </location>
</feature>
<reference evidence="9 10" key="1">
    <citation type="submission" date="2018-04" db="EMBL/GenBank/DDBJ databases">
        <authorList>
            <person name="Vogel A."/>
        </authorList>
    </citation>
    <scope>NUCLEOTIDE SEQUENCE [LARGE SCALE GENOMIC DNA]</scope>
</reference>
<feature type="compositionally biased region" description="Basic and acidic residues" evidence="8">
    <location>
        <begin position="314"/>
        <end position="332"/>
    </location>
</feature>
<evidence type="ECO:0000256" key="6">
    <source>
        <dbReference type="ARBA" id="ARBA00023242"/>
    </source>
</evidence>
<keyword evidence="7" id="KW-0131">Cell cycle</keyword>
<evidence type="ECO:0000256" key="2">
    <source>
        <dbReference type="ARBA" id="ARBA00022618"/>
    </source>
</evidence>
<keyword evidence="3" id="KW-0227">DNA damage</keyword>
<dbReference type="AlphaFoldDB" id="A0A484LIF3"/>
<dbReference type="Pfam" id="PF20168">
    <property type="entry name" value="PDS5"/>
    <property type="match status" value="1"/>
</dbReference>
<evidence type="ECO:0000256" key="8">
    <source>
        <dbReference type="SAM" id="MobiDB-lite"/>
    </source>
</evidence>
<evidence type="ECO:0000313" key="10">
    <source>
        <dbReference type="Proteomes" id="UP000595140"/>
    </source>
</evidence>
<keyword evidence="6" id="KW-0539">Nucleus</keyword>
<dbReference type="GO" id="GO:0051301">
    <property type="term" value="P:cell division"/>
    <property type="evidence" value="ECO:0007669"/>
    <property type="project" value="UniProtKB-KW"/>
</dbReference>
<evidence type="ECO:0000256" key="5">
    <source>
        <dbReference type="ARBA" id="ARBA00023204"/>
    </source>
</evidence>
<feature type="region of interest" description="Disordered" evidence="8">
    <location>
        <begin position="284"/>
        <end position="352"/>
    </location>
</feature>
<dbReference type="OrthoDB" id="200660at2759"/>
<dbReference type="GO" id="GO:0035825">
    <property type="term" value="P:homologous recombination"/>
    <property type="evidence" value="ECO:0007669"/>
    <property type="project" value="UniProtKB-ARBA"/>
</dbReference>
<dbReference type="PANTHER" id="PTHR12663">
    <property type="entry name" value="ANDROGEN INDUCED INHIBITOR OF PROLIFERATION AS3 / PDS5-RELATED"/>
    <property type="match status" value="1"/>
</dbReference>
<dbReference type="InterPro" id="IPR039776">
    <property type="entry name" value="Pds5"/>
</dbReference>
<dbReference type="EMBL" id="OOIL02001498">
    <property type="protein sequence ID" value="VFQ76181.1"/>
    <property type="molecule type" value="Genomic_DNA"/>
</dbReference>
<sequence length="586" mass="66764">MVVSSSPASHSEKELEEELIDYGIRLIAHPSDELLSILDKVETLLVRVAQAPPETMKLALHPIMKALIGSELLSHSDEGIIVSVALCLSEIMRITAPQQPYDDAVMKQIFQHIVETFEKLSNMKSHCYSKSVQIIENVSKVRACVMLLDLECDTLVIDMFKLFLRIIRFSHTIDVFKNMEDIMIWIIKECDEVSRELLMSLLDSIKNKNQKASFASWKLGRNVLKTCSSIVRPYVVEAVKSMSLDISRYDVILASICHETTNGESLIENENTPLTESPVAIMESQQEATPKPVDTSNGNFKSESRSKTRLNWDQTEHLKDTESPTDLQHHSLEGTQPGTNLSRRPRRRVQKSLRKHDNNYVHFLGESSFLSEDGKQIMPHMLFPVNKSVTTPSKGIGNADKNFRKMGMPKKNQVELSSEKGFQGSTTKAKPMRGSIKKEPFVHNNAENYLGTDIVIHYYHSQVNGNKNYFELPHEMKEQEYYFVAFVKMLFQGSHPCYQKMGSRQRLLCSPLKLKALLNQLLLHQKIVEMLLENLGKWGGQGKIRWIYLQKKDMKGLLPRQKLRGAQDKKSQLSGMTMKTLLAETL</sequence>
<gene>
    <name evidence="9" type="ORF">CCAM_LOCUS17957</name>
</gene>
<dbReference type="GO" id="GO:0007064">
    <property type="term" value="P:mitotic sister chromatid cohesion"/>
    <property type="evidence" value="ECO:0007669"/>
    <property type="project" value="InterPro"/>
</dbReference>
<name>A0A484LIF3_9ASTE</name>
<keyword evidence="5" id="KW-0234">DNA repair</keyword>
<feature type="compositionally biased region" description="Basic residues" evidence="8">
    <location>
        <begin position="343"/>
        <end position="352"/>
    </location>
</feature>
<feature type="compositionally biased region" description="Polar residues" evidence="8">
    <location>
        <begin position="333"/>
        <end position="342"/>
    </location>
</feature>